<protein>
    <recommendedName>
        <fullName evidence="2">Small acidic protein-like domain-containing protein</fullName>
    </recommendedName>
</protein>
<feature type="domain" description="Small acidic protein-like" evidence="2">
    <location>
        <begin position="481"/>
        <end position="544"/>
    </location>
</feature>
<evidence type="ECO:0000259" key="2">
    <source>
        <dbReference type="Pfam" id="PF15477"/>
    </source>
</evidence>
<gene>
    <name evidence="3" type="ORF">VitviT2T_012708</name>
</gene>
<dbReference type="EMBL" id="CP126655">
    <property type="protein sequence ID" value="WJZ93797.1"/>
    <property type="molecule type" value="Genomic_DNA"/>
</dbReference>
<dbReference type="Pfam" id="PF15477">
    <property type="entry name" value="SMAP"/>
    <property type="match status" value="1"/>
</dbReference>
<keyword evidence="4" id="KW-1185">Reference proteome</keyword>
<dbReference type="PANTHER" id="PTHR22426:SF2">
    <property type="entry name" value="ARGININE_SERINE-RICH COILED-COIL PROTEIN 2"/>
    <property type="match status" value="1"/>
</dbReference>
<dbReference type="PANTHER" id="PTHR22426">
    <property type="entry name" value="ARGININE_SERINE-RICH COILED-COIL PROTEIN 2"/>
    <property type="match status" value="1"/>
</dbReference>
<feature type="compositionally biased region" description="Basic and acidic residues" evidence="1">
    <location>
        <begin position="254"/>
        <end position="301"/>
    </location>
</feature>
<feature type="region of interest" description="Disordered" evidence="1">
    <location>
        <begin position="41"/>
        <end position="385"/>
    </location>
</feature>
<evidence type="ECO:0000256" key="1">
    <source>
        <dbReference type="SAM" id="MobiDB-lite"/>
    </source>
</evidence>
<accession>A0ABY9CFI9</accession>
<feature type="compositionally biased region" description="Basic and acidic residues" evidence="1">
    <location>
        <begin position="146"/>
        <end position="239"/>
    </location>
</feature>
<dbReference type="Proteomes" id="UP001227230">
    <property type="component" value="Chromosome 8"/>
</dbReference>
<organism evidence="3 4">
    <name type="scientific">Vitis vinifera</name>
    <name type="common">Grape</name>
    <dbReference type="NCBI Taxonomy" id="29760"/>
    <lineage>
        <taxon>Eukaryota</taxon>
        <taxon>Viridiplantae</taxon>
        <taxon>Streptophyta</taxon>
        <taxon>Embryophyta</taxon>
        <taxon>Tracheophyta</taxon>
        <taxon>Spermatophyta</taxon>
        <taxon>Magnoliopsida</taxon>
        <taxon>eudicotyledons</taxon>
        <taxon>Gunneridae</taxon>
        <taxon>Pentapetalae</taxon>
        <taxon>rosids</taxon>
        <taxon>Vitales</taxon>
        <taxon>Vitaceae</taxon>
        <taxon>Viteae</taxon>
        <taxon>Vitis</taxon>
    </lineage>
</organism>
<feature type="compositionally biased region" description="Basic and acidic residues" evidence="1">
    <location>
        <begin position="44"/>
        <end position="53"/>
    </location>
</feature>
<proteinExistence type="predicted"/>
<feature type="region of interest" description="Disordered" evidence="1">
    <location>
        <begin position="1"/>
        <end position="20"/>
    </location>
</feature>
<feature type="compositionally biased region" description="Basic and acidic residues" evidence="1">
    <location>
        <begin position="312"/>
        <end position="361"/>
    </location>
</feature>
<dbReference type="InterPro" id="IPR028124">
    <property type="entry name" value="SMAP_dom"/>
</dbReference>
<name>A0ABY9CFI9_VITVI</name>
<feature type="compositionally biased region" description="Basic and acidic residues" evidence="1">
    <location>
        <begin position="84"/>
        <end position="138"/>
    </location>
</feature>
<sequence>MDGGLLRHPGPNPSSTHLPHQRISIAVPLIIQILALMDSSLKSPPRDKADAKTAFRKPTNDATNRKYRRRSPTSGSSSSGGSPIHEHNSSPIFSKEDSEKVSDRRQRRKGDGRELDRDAGRSQYRKTADSYRHSDRQSSRSSRGHYRYDDHVRQEKHAADEGDRDHHNLSSRSGRESRVGNYSDHVRQESEHSRTRDYFRGTDKYSRDKHDNAGYRSKDKEKETSSLEHQKYKDKDLSSDRAGSGRRHTNSNFEDSKAGEQDKHLRDGDGPDERKDYRRGLGDYKSDRSISHEESRGHRNDSTSGRDSGGYRSKEVHKNEPKEVDGQKQPKDEKKKYDEWKTDRHKDRYNRESREQFEDKTVVASENQESAAKKPKLVSLEKSTDYGKDVSRFSTAVADMKQSSSSKLAQDIADKVTPEHAFLNNSEVANDLNAAKIAAMKAAELVNRNLVGVGYMSADQKKKLLWGSKKSTTAEESGHHWDTALFSDRERQEKFNKLMGVKGEVKVEHKPDNQDAEKQRELQIDLEKQYTAGLRRRDGRTVGLEGEEKQARMNCSKEIPSCLSSYSLNHFICSFDNSRKSEPDSSWPKTNDAAIRLQRNKAVMSLQVTLAR</sequence>
<evidence type="ECO:0000313" key="3">
    <source>
        <dbReference type="EMBL" id="WJZ93797.1"/>
    </source>
</evidence>
<reference evidence="3 4" key="1">
    <citation type="journal article" date="2023" name="Hortic Res">
        <title>The complete reference genome for grapevine (Vitis vinifera L.) genetics and breeding.</title>
        <authorList>
            <person name="Shi X."/>
            <person name="Cao S."/>
            <person name="Wang X."/>
            <person name="Huang S."/>
            <person name="Wang Y."/>
            <person name="Liu Z."/>
            <person name="Liu W."/>
            <person name="Leng X."/>
            <person name="Peng Y."/>
            <person name="Wang N."/>
            <person name="Wang Y."/>
            <person name="Ma Z."/>
            <person name="Xu X."/>
            <person name="Zhang F."/>
            <person name="Xue H."/>
            <person name="Zhong H."/>
            <person name="Wang Y."/>
            <person name="Zhang K."/>
            <person name="Velt A."/>
            <person name="Avia K."/>
            <person name="Holtgrawe D."/>
            <person name="Grimplet J."/>
            <person name="Matus J.T."/>
            <person name="Ware D."/>
            <person name="Wu X."/>
            <person name="Wang H."/>
            <person name="Liu C."/>
            <person name="Fang Y."/>
            <person name="Rustenholz C."/>
            <person name="Cheng Z."/>
            <person name="Xiao H."/>
            <person name="Zhou Y."/>
        </authorList>
    </citation>
    <scope>NUCLEOTIDE SEQUENCE [LARGE SCALE GENOMIC DNA]</scope>
    <source>
        <strain evidence="4">cv. Pinot noir / PN40024</strain>
        <tissue evidence="3">Leaf</tissue>
    </source>
</reference>
<evidence type="ECO:0000313" key="4">
    <source>
        <dbReference type="Proteomes" id="UP001227230"/>
    </source>
</evidence>